<keyword evidence="3 6" id="KW-1133">Transmembrane helix</keyword>
<sequence length="418" mass="46031">MWPQDDSPAEVALDLLSVVGHAIAGFLIGAVASIVISVVMGRLVRRNDRLSYLSRNLKTPQRVFLLLLGTGLGIAVATGPLPFQPSPGWRPYFMHGFLIVMILATASVLSGVIGTIQDGIIARNSDAVETTHFRRVRTQMQVISRVGVGVVWLGACAASLLTFDQFRAIGASVLASAGVLSLVVGLAAQSSLTNVFAGIQIAMTDALRVGDIVVADGNQGKVEEITLTYVVIKSWDERRWIMPSTLFTSQTFENWTRLEPKLLGVVEFDLDWLAPVEAMRIELQRILQASPLWDGRECQLQVTNAVGGTVRLRAVVSASAADKLWDLRCHVRERLIHWLQSEAVYALPRTRLEPETTTAPSQDVRRDFLEQTRAEWEAEQADLTETQVLPPTKDGPPVPQEEETGRHSWLKALRRSLS</sequence>
<evidence type="ECO:0000256" key="5">
    <source>
        <dbReference type="SAM" id="MobiDB-lite"/>
    </source>
</evidence>
<dbReference type="PANTHER" id="PTHR30566">
    <property type="entry name" value="YNAI-RELATED MECHANOSENSITIVE ION CHANNEL"/>
    <property type="match status" value="1"/>
</dbReference>
<comment type="subcellular location">
    <subcellularLocation>
        <location evidence="1">Membrane</location>
    </subcellularLocation>
</comment>
<dbReference type="InterPro" id="IPR010920">
    <property type="entry name" value="LSM_dom_sf"/>
</dbReference>
<evidence type="ECO:0000256" key="2">
    <source>
        <dbReference type="ARBA" id="ARBA00022692"/>
    </source>
</evidence>
<evidence type="ECO:0000313" key="9">
    <source>
        <dbReference type="Proteomes" id="UP000280819"/>
    </source>
</evidence>
<dbReference type="GO" id="GO:0016020">
    <property type="term" value="C:membrane"/>
    <property type="evidence" value="ECO:0007669"/>
    <property type="project" value="UniProtKB-SubCell"/>
</dbReference>
<reference evidence="8 9" key="1">
    <citation type="submission" date="2018-11" db="EMBL/GenBank/DDBJ databases">
        <title>Genomes From Bacteria Associated with the Canine Oral Cavity: a Test Case for Automated Genome-Based Taxonomic Assignment.</title>
        <authorList>
            <person name="Coil D.A."/>
            <person name="Jospin G."/>
            <person name="Darling A.E."/>
            <person name="Wallis C."/>
            <person name="Davis I.J."/>
            <person name="Harris S."/>
            <person name="Eisen J.A."/>
            <person name="Holcombe L.J."/>
            <person name="O'Flynn C."/>
        </authorList>
    </citation>
    <scope>NUCLEOTIDE SEQUENCE [LARGE SCALE GENOMIC DNA]</scope>
    <source>
        <strain evidence="8 9">OH887_COT-365</strain>
    </source>
</reference>
<dbReference type="RefSeq" id="WP_124843522.1">
    <property type="nucleotide sequence ID" value="NZ_RQZG01000004.1"/>
</dbReference>
<dbReference type="AlphaFoldDB" id="A0A3P1TAY4"/>
<feature type="domain" description="Mechanosensitive ion channel MscS" evidence="7">
    <location>
        <begin position="191"/>
        <end position="257"/>
    </location>
</feature>
<proteinExistence type="predicted"/>
<feature type="region of interest" description="Disordered" evidence="5">
    <location>
        <begin position="379"/>
        <end position="409"/>
    </location>
</feature>
<evidence type="ECO:0000256" key="3">
    <source>
        <dbReference type="ARBA" id="ARBA00022989"/>
    </source>
</evidence>
<feature type="transmembrane region" description="Helical" evidence="6">
    <location>
        <begin position="93"/>
        <end position="116"/>
    </location>
</feature>
<evidence type="ECO:0000256" key="1">
    <source>
        <dbReference type="ARBA" id="ARBA00004370"/>
    </source>
</evidence>
<dbReference type="Pfam" id="PF00924">
    <property type="entry name" value="MS_channel_2nd"/>
    <property type="match status" value="1"/>
</dbReference>
<organism evidence="8 9">
    <name type="scientific">Arachnia propionica</name>
    <dbReference type="NCBI Taxonomy" id="1750"/>
    <lineage>
        <taxon>Bacteria</taxon>
        <taxon>Bacillati</taxon>
        <taxon>Actinomycetota</taxon>
        <taxon>Actinomycetes</taxon>
        <taxon>Propionibacteriales</taxon>
        <taxon>Propionibacteriaceae</taxon>
        <taxon>Arachnia</taxon>
    </lineage>
</organism>
<dbReference type="EMBL" id="RQZG01000004">
    <property type="protein sequence ID" value="RRD06026.1"/>
    <property type="molecule type" value="Genomic_DNA"/>
</dbReference>
<dbReference type="Gene3D" id="1.10.287.1260">
    <property type="match status" value="1"/>
</dbReference>
<name>A0A3P1TAY4_9ACTN</name>
<dbReference type="Proteomes" id="UP000280819">
    <property type="component" value="Unassembled WGS sequence"/>
</dbReference>
<dbReference type="InterPro" id="IPR023408">
    <property type="entry name" value="MscS_beta-dom_sf"/>
</dbReference>
<keyword evidence="2 6" id="KW-0812">Transmembrane</keyword>
<feature type="transmembrane region" description="Helical" evidence="6">
    <location>
        <begin position="20"/>
        <end position="43"/>
    </location>
</feature>
<evidence type="ECO:0000313" key="8">
    <source>
        <dbReference type="EMBL" id="RRD06026.1"/>
    </source>
</evidence>
<dbReference type="OrthoDB" id="9792218at2"/>
<dbReference type="InterPro" id="IPR006685">
    <property type="entry name" value="MscS_channel_2nd"/>
</dbReference>
<feature type="transmembrane region" description="Helical" evidence="6">
    <location>
        <begin position="142"/>
        <end position="163"/>
    </location>
</feature>
<dbReference type="GO" id="GO:0055085">
    <property type="term" value="P:transmembrane transport"/>
    <property type="evidence" value="ECO:0007669"/>
    <property type="project" value="InterPro"/>
</dbReference>
<evidence type="ECO:0000256" key="4">
    <source>
        <dbReference type="ARBA" id="ARBA00023136"/>
    </source>
</evidence>
<gene>
    <name evidence="8" type="ORF">EII34_04905</name>
</gene>
<evidence type="ECO:0000256" key="6">
    <source>
        <dbReference type="SAM" id="Phobius"/>
    </source>
</evidence>
<feature type="transmembrane region" description="Helical" evidence="6">
    <location>
        <begin position="169"/>
        <end position="188"/>
    </location>
</feature>
<protein>
    <recommendedName>
        <fullName evidence="7">Mechanosensitive ion channel MscS domain-containing protein</fullName>
    </recommendedName>
</protein>
<keyword evidence="4 6" id="KW-0472">Membrane</keyword>
<dbReference type="Gene3D" id="2.30.30.60">
    <property type="match status" value="1"/>
</dbReference>
<dbReference type="SUPFAM" id="SSF50182">
    <property type="entry name" value="Sm-like ribonucleoproteins"/>
    <property type="match status" value="1"/>
</dbReference>
<evidence type="ECO:0000259" key="7">
    <source>
        <dbReference type="Pfam" id="PF00924"/>
    </source>
</evidence>
<feature type="transmembrane region" description="Helical" evidence="6">
    <location>
        <begin position="63"/>
        <end position="81"/>
    </location>
</feature>
<accession>A0A3P1TAY4</accession>
<dbReference type="PANTHER" id="PTHR30566:SF25">
    <property type="entry name" value="INNER MEMBRANE PROTEIN"/>
    <property type="match status" value="1"/>
</dbReference>
<comment type="caution">
    <text evidence="8">The sequence shown here is derived from an EMBL/GenBank/DDBJ whole genome shotgun (WGS) entry which is preliminary data.</text>
</comment>